<dbReference type="Gene3D" id="1.20.58.530">
    <property type="match status" value="1"/>
</dbReference>
<protein>
    <submittedName>
        <fullName evidence="11">Myosin heavy chain, skeletal muscle, adult</fullName>
    </submittedName>
</protein>
<dbReference type="GO" id="GO:0005524">
    <property type="term" value="F:ATP binding"/>
    <property type="evidence" value="ECO:0007669"/>
    <property type="project" value="UniProtKB-UniRule"/>
</dbReference>
<keyword evidence="3 8" id="KW-0067">ATP-binding</keyword>
<dbReference type="Proteomes" id="UP000053615">
    <property type="component" value="Unassembled WGS sequence"/>
</dbReference>
<dbReference type="GO" id="GO:0000146">
    <property type="term" value="F:microfilament motor activity"/>
    <property type="evidence" value="ECO:0007669"/>
    <property type="project" value="TreeGrafter"/>
</dbReference>
<dbReference type="Pfam" id="PF02736">
    <property type="entry name" value="Myosin_N"/>
    <property type="match status" value="1"/>
</dbReference>
<reference evidence="11 12" key="1">
    <citation type="submission" date="2014-04" db="EMBL/GenBank/DDBJ databases">
        <title>Genome evolution of avian class.</title>
        <authorList>
            <person name="Zhang G."/>
            <person name="Li C."/>
        </authorList>
    </citation>
    <scope>NUCLEOTIDE SEQUENCE [LARGE SCALE GENOMIC DNA]</scope>
    <source>
        <strain evidence="11">BGI_N325</strain>
    </source>
</reference>
<dbReference type="InterPro" id="IPR027417">
    <property type="entry name" value="P-loop_NTPase"/>
</dbReference>
<dbReference type="GO" id="GO:0016459">
    <property type="term" value="C:myosin complex"/>
    <property type="evidence" value="ECO:0007669"/>
    <property type="project" value="UniProtKB-KW"/>
</dbReference>
<comment type="similarity">
    <text evidence="1 8">Belongs to the TRAFAC class myosin-kinesin ATPase superfamily. Myosin family.</text>
</comment>
<keyword evidence="12" id="KW-1185">Reference proteome</keyword>
<evidence type="ECO:0000256" key="1">
    <source>
        <dbReference type="ARBA" id="ARBA00008314"/>
    </source>
</evidence>
<dbReference type="GO" id="GO:0005737">
    <property type="term" value="C:cytoplasm"/>
    <property type="evidence" value="ECO:0007669"/>
    <property type="project" value="TreeGrafter"/>
</dbReference>
<proteinExistence type="inferred from homology"/>
<keyword evidence="7 8" id="KW-0009">Actin-binding</keyword>
<dbReference type="InterPro" id="IPR008989">
    <property type="entry name" value="Myosin_S1_N"/>
</dbReference>
<dbReference type="EMBL" id="KK548403">
    <property type="protein sequence ID" value="KFP33046.1"/>
    <property type="molecule type" value="Genomic_DNA"/>
</dbReference>
<dbReference type="InterPro" id="IPR004009">
    <property type="entry name" value="SH3_Myosin"/>
</dbReference>
<evidence type="ECO:0000256" key="2">
    <source>
        <dbReference type="ARBA" id="ARBA00022741"/>
    </source>
</evidence>
<feature type="domain" description="Myosin N-terminal SH3-like" evidence="10">
    <location>
        <begin position="34"/>
        <end position="83"/>
    </location>
</feature>
<name>A0A091K9L8_COLST</name>
<organism evidence="11 12">
    <name type="scientific">Colius striatus</name>
    <name type="common">Speckled mousebird</name>
    <dbReference type="NCBI Taxonomy" id="57412"/>
    <lineage>
        <taxon>Eukaryota</taxon>
        <taxon>Metazoa</taxon>
        <taxon>Chordata</taxon>
        <taxon>Craniata</taxon>
        <taxon>Vertebrata</taxon>
        <taxon>Euteleostomi</taxon>
        <taxon>Archelosauria</taxon>
        <taxon>Archosauria</taxon>
        <taxon>Dinosauria</taxon>
        <taxon>Saurischia</taxon>
        <taxon>Theropoda</taxon>
        <taxon>Coelurosauria</taxon>
        <taxon>Aves</taxon>
        <taxon>Neognathae</taxon>
        <taxon>Neoaves</taxon>
        <taxon>Telluraves</taxon>
        <taxon>Coraciimorphae</taxon>
        <taxon>Coliiformes</taxon>
        <taxon>Coliidae</taxon>
        <taxon>Colius</taxon>
    </lineage>
</organism>
<comment type="caution">
    <text evidence="8">Lacks conserved residue(s) required for the propagation of feature annotation.</text>
</comment>
<dbReference type="FunFam" id="1.20.120.720:FF:000001">
    <property type="entry name" value="Myosin heavy chain, muscle"/>
    <property type="match status" value="1"/>
</dbReference>
<sequence>MSSPDADMAAFGEAAPYLRKSEKERIETQNKPFDVKSSVFVVHPKESFVKGTIESKESGKVTVKTEGGETMTVKEDQIYSMNPPKYDKIEDMAMMTHLHEPAVLYNLKERYAAWMIYTYSGLFCVTVNPYKWLPVYNPEVVLAYRGKKRQEAPPHIFSISDNAYQFMLTDRENQSILITGESGAGKTVNTKRVIQYFATIAASGEKKKEDQPGKMQGTLEDQIISANPLLEAFGNAKTVRNDNSSRFGKFIRIHFGATGKLASADIETYLLEKSRVTFQLKAERSYHIFYQIMSNKKPELIDMLLITTNPYDLHYVSKELFPLTKLSKLSMSKCKCFSLSPSLVADKAAYLMGLNSAELLKALCYPRVKVGNEFVTKGQNVSQVNNSVGALAKAVFEKMFLWMVVRINQQLDTKQPRQYFIGVLDIAGFEIFDFNSFEQLCINFTNEKLQQFFNHHMFVLEQEEYKKEGIEWEFIDFGMDLAACIELIEKPMGIFSILEEECMFPKATDTSFKNKLYDQHLGKSNNFQKPKPAKGKAEAHFSLVHYAGTVDYNISGWLEKNKDPLNETVIGLYQKSSLKTLALLFAS</sequence>
<keyword evidence="4" id="KW-0175">Coiled coil</keyword>
<dbReference type="GO" id="GO:0051015">
    <property type="term" value="F:actin filament binding"/>
    <property type="evidence" value="ECO:0007669"/>
    <property type="project" value="InterPro"/>
</dbReference>
<dbReference type="FunFam" id="1.10.10.820:FF:000001">
    <property type="entry name" value="Myosin heavy chain"/>
    <property type="match status" value="1"/>
</dbReference>
<evidence type="ECO:0000256" key="4">
    <source>
        <dbReference type="ARBA" id="ARBA00023054"/>
    </source>
</evidence>
<dbReference type="Pfam" id="PF00063">
    <property type="entry name" value="Myosin_head"/>
    <property type="match status" value="2"/>
</dbReference>
<evidence type="ECO:0000256" key="5">
    <source>
        <dbReference type="ARBA" id="ARBA00023123"/>
    </source>
</evidence>
<dbReference type="PROSITE" id="PS51844">
    <property type="entry name" value="SH3_LIKE"/>
    <property type="match status" value="1"/>
</dbReference>
<keyword evidence="6 8" id="KW-0505">Motor protein</keyword>
<dbReference type="FunFam" id="1.20.58.530:FF:000001">
    <property type="entry name" value="Myosin heavy chain"/>
    <property type="match status" value="1"/>
</dbReference>
<feature type="binding site" evidence="8">
    <location>
        <begin position="180"/>
        <end position="187"/>
    </location>
    <ligand>
        <name>ATP</name>
        <dbReference type="ChEBI" id="CHEBI:30616"/>
    </ligand>
</feature>
<dbReference type="SUPFAM" id="SSF52540">
    <property type="entry name" value="P-loop containing nucleoside triphosphate hydrolases"/>
    <property type="match status" value="1"/>
</dbReference>
<dbReference type="PRINTS" id="PR00193">
    <property type="entry name" value="MYOSINHEAVY"/>
</dbReference>
<dbReference type="FunFam" id="2.30.30.360:FF:000001">
    <property type="entry name" value="Myosin heavy chain"/>
    <property type="match status" value="1"/>
</dbReference>
<dbReference type="Gene3D" id="1.20.120.720">
    <property type="entry name" value="Myosin VI head, motor domain, U50 subdomain"/>
    <property type="match status" value="1"/>
</dbReference>
<feature type="domain" description="Myosin motor" evidence="9">
    <location>
        <begin position="87"/>
        <end position="587"/>
    </location>
</feature>
<dbReference type="GO" id="GO:0007015">
    <property type="term" value="P:actin filament organization"/>
    <property type="evidence" value="ECO:0007669"/>
    <property type="project" value="TreeGrafter"/>
</dbReference>
<evidence type="ECO:0000256" key="7">
    <source>
        <dbReference type="ARBA" id="ARBA00023203"/>
    </source>
</evidence>
<gene>
    <name evidence="11" type="ORF">N325_12853</name>
</gene>
<dbReference type="SMART" id="SM00242">
    <property type="entry name" value="MYSc"/>
    <property type="match status" value="1"/>
</dbReference>
<dbReference type="AlphaFoldDB" id="A0A091K9L8"/>
<dbReference type="InterPro" id="IPR036961">
    <property type="entry name" value="Kinesin_motor_dom_sf"/>
</dbReference>
<evidence type="ECO:0000259" key="9">
    <source>
        <dbReference type="PROSITE" id="PS51456"/>
    </source>
</evidence>
<evidence type="ECO:0000256" key="6">
    <source>
        <dbReference type="ARBA" id="ARBA00023175"/>
    </source>
</evidence>
<dbReference type="InterPro" id="IPR001609">
    <property type="entry name" value="Myosin_head_motor_dom-like"/>
</dbReference>
<keyword evidence="5 8" id="KW-0518">Myosin</keyword>
<dbReference type="Gene3D" id="2.30.30.360">
    <property type="entry name" value="Myosin S1 fragment, N-terminal"/>
    <property type="match status" value="1"/>
</dbReference>
<dbReference type="CDD" id="cd01377">
    <property type="entry name" value="MYSc_class_II"/>
    <property type="match status" value="1"/>
</dbReference>
<evidence type="ECO:0000313" key="12">
    <source>
        <dbReference type="Proteomes" id="UP000053615"/>
    </source>
</evidence>
<keyword evidence="2 8" id="KW-0547">Nucleotide-binding</keyword>
<accession>A0A091K9L8</accession>
<dbReference type="Gene3D" id="3.40.850.10">
    <property type="entry name" value="Kinesin motor domain"/>
    <property type="match status" value="2"/>
</dbReference>
<feature type="non-terminal residue" evidence="11">
    <location>
        <position position="587"/>
    </location>
</feature>
<dbReference type="GO" id="GO:0016020">
    <property type="term" value="C:membrane"/>
    <property type="evidence" value="ECO:0007669"/>
    <property type="project" value="TreeGrafter"/>
</dbReference>
<evidence type="ECO:0000313" key="11">
    <source>
        <dbReference type="EMBL" id="KFP33046.1"/>
    </source>
</evidence>
<evidence type="ECO:0000259" key="10">
    <source>
        <dbReference type="PROSITE" id="PS51844"/>
    </source>
</evidence>
<dbReference type="PROSITE" id="PS51456">
    <property type="entry name" value="MYOSIN_MOTOR"/>
    <property type="match status" value="1"/>
</dbReference>
<dbReference type="PANTHER" id="PTHR13140:SF857">
    <property type="entry name" value="MYOSIN-11"/>
    <property type="match status" value="1"/>
</dbReference>
<evidence type="ECO:0000256" key="3">
    <source>
        <dbReference type="ARBA" id="ARBA00022840"/>
    </source>
</evidence>
<dbReference type="FunFam" id="3.40.850.10:FF:000024">
    <property type="entry name" value="Myosin heavy chain, isoform J"/>
    <property type="match status" value="1"/>
</dbReference>
<dbReference type="PANTHER" id="PTHR13140">
    <property type="entry name" value="MYOSIN"/>
    <property type="match status" value="1"/>
</dbReference>
<evidence type="ECO:0000256" key="8">
    <source>
        <dbReference type="PROSITE-ProRule" id="PRU00782"/>
    </source>
</evidence>